<sequence>MAVIHAIALFEVMWINLGGKNKYY</sequence>
<accession>A0A381W9Y0</accession>
<dbReference type="AlphaFoldDB" id="A0A381W9Y0"/>
<protein>
    <submittedName>
        <fullName evidence="1">Uncharacterized protein</fullName>
    </submittedName>
</protein>
<reference evidence="1" key="1">
    <citation type="submission" date="2018-05" db="EMBL/GenBank/DDBJ databases">
        <authorList>
            <person name="Lanie J.A."/>
            <person name="Ng W.-L."/>
            <person name="Kazmierczak K.M."/>
            <person name="Andrzejewski T.M."/>
            <person name="Davidsen T.M."/>
            <person name="Wayne K.J."/>
            <person name="Tettelin H."/>
            <person name="Glass J.I."/>
            <person name="Rusch D."/>
            <person name="Podicherti R."/>
            <person name="Tsui H.-C.T."/>
            <person name="Winkler M.E."/>
        </authorList>
    </citation>
    <scope>NUCLEOTIDE SEQUENCE</scope>
</reference>
<proteinExistence type="predicted"/>
<evidence type="ECO:0000313" key="1">
    <source>
        <dbReference type="EMBL" id="SVA49350.1"/>
    </source>
</evidence>
<gene>
    <name evidence="1" type="ORF">METZ01_LOCUS102204</name>
</gene>
<dbReference type="EMBL" id="UINC01011154">
    <property type="protein sequence ID" value="SVA49350.1"/>
    <property type="molecule type" value="Genomic_DNA"/>
</dbReference>
<name>A0A381W9Y0_9ZZZZ</name>
<organism evidence="1">
    <name type="scientific">marine metagenome</name>
    <dbReference type="NCBI Taxonomy" id="408172"/>
    <lineage>
        <taxon>unclassified sequences</taxon>
        <taxon>metagenomes</taxon>
        <taxon>ecological metagenomes</taxon>
    </lineage>
</organism>